<feature type="transmembrane region" description="Helical" evidence="5">
    <location>
        <begin position="144"/>
        <end position="163"/>
    </location>
</feature>
<evidence type="ECO:0000256" key="1">
    <source>
        <dbReference type="ARBA" id="ARBA00004141"/>
    </source>
</evidence>
<feature type="transmembrane region" description="Helical" evidence="5">
    <location>
        <begin position="97"/>
        <end position="113"/>
    </location>
</feature>
<dbReference type="GO" id="GO:0016020">
    <property type="term" value="C:membrane"/>
    <property type="evidence" value="ECO:0007669"/>
    <property type="project" value="UniProtKB-SubCell"/>
</dbReference>
<comment type="subcellular location">
    <subcellularLocation>
        <location evidence="1">Membrane</location>
        <topology evidence="1">Multi-pass membrane protein</topology>
    </subcellularLocation>
</comment>
<reference evidence="8" key="1">
    <citation type="submission" date="2017-09" db="EMBL/GenBank/DDBJ databases">
        <authorList>
            <person name="Varghese N."/>
            <person name="Submissions S."/>
        </authorList>
    </citation>
    <scope>NUCLEOTIDE SEQUENCE [LARGE SCALE GENOMIC DNA]</scope>
    <source>
        <strain evidence="8">CGMCC 1.12641</strain>
    </source>
</reference>
<keyword evidence="7" id="KW-0378">Hydrolase</keyword>
<evidence type="ECO:0000313" key="7">
    <source>
        <dbReference type="EMBL" id="SOC80725.1"/>
    </source>
</evidence>
<feature type="domain" description="Peptidase S54 rhomboid" evidence="6">
    <location>
        <begin position="59"/>
        <end position="189"/>
    </location>
</feature>
<feature type="transmembrane region" description="Helical" evidence="5">
    <location>
        <begin position="72"/>
        <end position="90"/>
    </location>
</feature>
<dbReference type="InterPro" id="IPR022764">
    <property type="entry name" value="Peptidase_S54_rhomboid_dom"/>
</dbReference>
<sequence>MKRQRLKTEEPFQFTTGVLGYPLLFVLLIWIVFWMEIRFGWDFTSFGVYPRRIEGLRGVLFSPFIHSDIKHLFHNTIPLFVLSLSLFYFYRKLSWKILFLGLLLSGFLTWTIGRPAYHIGASGIIYLLAGFLFFKGIFSKYFRLVALSLIVVFLYGGLLWYITPIDPKISWEGHLAGLVSGLVFALIYKKNIARAPKYEWEKETYKEEEDPFMRHFDENGNFIENPYGEEEPQYIYHFRKSEKDADSSKGA</sequence>
<feature type="transmembrane region" description="Helical" evidence="5">
    <location>
        <begin position="169"/>
        <end position="188"/>
    </location>
</feature>
<dbReference type="InterPro" id="IPR050925">
    <property type="entry name" value="Rhomboid_protease_S54"/>
</dbReference>
<feature type="transmembrane region" description="Helical" evidence="5">
    <location>
        <begin position="119"/>
        <end position="137"/>
    </location>
</feature>
<dbReference type="EMBL" id="OCMF01000003">
    <property type="protein sequence ID" value="SOC80725.1"/>
    <property type="molecule type" value="Genomic_DNA"/>
</dbReference>
<name>A0A285X5Y9_9FLAO</name>
<dbReference type="SUPFAM" id="SSF144091">
    <property type="entry name" value="Rhomboid-like"/>
    <property type="match status" value="1"/>
</dbReference>
<evidence type="ECO:0000256" key="5">
    <source>
        <dbReference type="SAM" id="Phobius"/>
    </source>
</evidence>
<accession>A0A285X5Y9</accession>
<dbReference type="OrthoDB" id="465874at2"/>
<evidence type="ECO:0000256" key="3">
    <source>
        <dbReference type="ARBA" id="ARBA00022989"/>
    </source>
</evidence>
<evidence type="ECO:0000313" key="8">
    <source>
        <dbReference type="Proteomes" id="UP000219193"/>
    </source>
</evidence>
<protein>
    <submittedName>
        <fullName evidence="7">Membrane associated serine protease, rhomboid family</fullName>
    </submittedName>
</protein>
<dbReference type="PANTHER" id="PTHR43731">
    <property type="entry name" value="RHOMBOID PROTEASE"/>
    <property type="match status" value="1"/>
</dbReference>
<organism evidence="7 8">
    <name type="scientific">Salinimicrobium sediminis</name>
    <dbReference type="NCBI Taxonomy" id="1343891"/>
    <lineage>
        <taxon>Bacteria</taxon>
        <taxon>Pseudomonadati</taxon>
        <taxon>Bacteroidota</taxon>
        <taxon>Flavobacteriia</taxon>
        <taxon>Flavobacteriales</taxon>
        <taxon>Flavobacteriaceae</taxon>
        <taxon>Salinimicrobium</taxon>
    </lineage>
</organism>
<keyword evidence="2 5" id="KW-0812">Transmembrane</keyword>
<evidence type="ECO:0000256" key="2">
    <source>
        <dbReference type="ARBA" id="ARBA00022692"/>
    </source>
</evidence>
<keyword evidence="7" id="KW-0645">Protease</keyword>
<dbReference type="GO" id="GO:0006508">
    <property type="term" value="P:proteolysis"/>
    <property type="evidence" value="ECO:0007669"/>
    <property type="project" value="UniProtKB-KW"/>
</dbReference>
<dbReference type="PANTHER" id="PTHR43731:SF9">
    <property type="entry name" value="SLR1461 PROTEIN"/>
    <property type="match status" value="1"/>
</dbReference>
<dbReference type="Pfam" id="PF01694">
    <property type="entry name" value="Rhomboid"/>
    <property type="match status" value="1"/>
</dbReference>
<evidence type="ECO:0000259" key="6">
    <source>
        <dbReference type="Pfam" id="PF01694"/>
    </source>
</evidence>
<keyword evidence="3 5" id="KW-1133">Transmembrane helix</keyword>
<dbReference type="GO" id="GO:0004252">
    <property type="term" value="F:serine-type endopeptidase activity"/>
    <property type="evidence" value="ECO:0007669"/>
    <property type="project" value="InterPro"/>
</dbReference>
<dbReference type="Proteomes" id="UP000219193">
    <property type="component" value="Unassembled WGS sequence"/>
</dbReference>
<dbReference type="RefSeq" id="WP_097056519.1">
    <property type="nucleotide sequence ID" value="NZ_OCMF01000003.1"/>
</dbReference>
<gene>
    <name evidence="7" type="ORF">SAMN06296241_2281</name>
</gene>
<keyword evidence="8" id="KW-1185">Reference proteome</keyword>
<evidence type="ECO:0000256" key="4">
    <source>
        <dbReference type="ARBA" id="ARBA00023136"/>
    </source>
</evidence>
<dbReference type="Gene3D" id="1.20.1540.10">
    <property type="entry name" value="Rhomboid-like"/>
    <property type="match status" value="1"/>
</dbReference>
<proteinExistence type="predicted"/>
<keyword evidence="4 5" id="KW-0472">Membrane</keyword>
<feature type="transmembrane region" description="Helical" evidence="5">
    <location>
        <begin position="12"/>
        <end position="35"/>
    </location>
</feature>
<dbReference type="InterPro" id="IPR035952">
    <property type="entry name" value="Rhomboid-like_sf"/>
</dbReference>
<dbReference type="AlphaFoldDB" id="A0A285X5Y9"/>